<sequence length="77" mass="8280">MPPTLADTRAGMDHHHASTVPSSAASGFMYPNGWHAGSRKHIPKERRESTRQAADSATVLGLSLALLLVIFVNWVAS</sequence>
<keyword evidence="2" id="KW-1133">Transmembrane helix</keyword>
<organism evidence="3 4">
    <name type="scientific">Polyrhizophydium stewartii</name>
    <dbReference type="NCBI Taxonomy" id="2732419"/>
    <lineage>
        <taxon>Eukaryota</taxon>
        <taxon>Fungi</taxon>
        <taxon>Fungi incertae sedis</taxon>
        <taxon>Chytridiomycota</taxon>
        <taxon>Chytridiomycota incertae sedis</taxon>
        <taxon>Chytridiomycetes</taxon>
        <taxon>Rhizophydiales</taxon>
        <taxon>Rhizophydiales incertae sedis</taxon>
        <taxon>Polyrhizophydium</taxon>
    </lineage>
</organism>
<reference evidence="3 4" key="1">
    <citation type="submission" date="2023-09" db="EMBL/GenBank/DDBJ databases">
        <title>Pangenome analysis of Batrachochytrium dendrobatidis and related Chytrids.</title>
        <authorList>
            <person name="Yacoub M.N."/>
            <person name="Stajich J.E."/>
            <person name="James T.Y."/>
        </authorList>
    </citation>
    <scope>NUCLEOTIDE SEQUENCE [LARGE SCALE GENOMIC DNA]</scope>
    <source>
        <strain evidence="3 4">JEL0888</strain>
    </source>
</reference>
<evidence type="ECO:0000313" key="4">
    <source>
        <dbReference type="Proteomes" id="UP001527925"/>
    </source>
</evidence>
<keyword evidence="2" id="KW-0812">Transmembrane</keyword>
<name>A0ABR4NCE4_9FUNG</name>
<gene>
    <name evidence="3" type="ORF">HK105_203279</name>
</gene>
<protein>
    <submittedName>
        <fullName evidence="3">Uncharacterized protein</fullName>
    </submittedName>
</protein>
<proteinExistence type="predicted"/>
<dbReference type="EMBL" id="JADGIZ020000012">
    <property type="protein sequence ID" value="KAL2917214.1"/>
    <property type="molecule type" value="Genomic_DNA"/>
</dbReference>
<feature type="region of interest" description="Disordered" evidence="1">
    <location>
        <begin position="1"/>
        <end position="25"/>
    </location>
</feature>
<evidence type="ECO:0000256" key="1">
    <source>
        <dbReference type="SAM" id="MobiDB-lite"/>
    </source>
</evidence>
<keyword evidence="2" id="KW-0472">Membrane</keyword>
<evidence type="ECO:0000256" key="2">
    <source>
        <dbReference type="SAM" id="Phobius"/>
    </source>
</evidence>
<feature type="transmembrane region" description="Helical" evidence="2">
    <location>
        <begin position="56"/>
        <end position="76"/>
    </location>
</feature>
<keyword evidence="4" id="KW-1185">Reference proteome</keyword>
<accession>A0ABR4NCE4</accession>
<evidence type="ECO:0000313" key="3">
    <source>
        <dbReference type="EMBL" id="KAL2917214.1"/>
    </source>
</evidence>
<dbReference type="Proteomes" id="UP001527925">
    <property type="component" value="Unassembled WGS sequence"/>
</dbReference>
<comment type="caution">
    <text evidence="3">The sequence shown here is derived from an EMBL/GenBank/DDBJ whole genome shotgun (WGS) entry which is preliminary data.</text>
</comment>